<dbReference type="GO" id="GO:0005886">
    <property type="term" value="C:plasma membrane"/>
    <property type="evidence" value="ECO:0007669"/>
    <property type="project" value="TreeGrafter"/>
</dbReference>
<evidence type="ECO:0000313" key="3">
    <source>
        <dbReference type="EMBL" id="PPQ64404.1"/>
    </source>
</evidence>
<keyword evidence="1" id="KW-0175">Coiled coil</keyword>
<evidence type="ECO:0000256" key="2">
    <source>
        <dbReference type="SAM" id="MobiDB-lite"/>
    </source>
</evidence>
<sequence length="550" mass="58465">MPVPNFLASFADKAQSAINASPLAGHIPSSLQQNRPSSPDASAQPNANQAAAQGGARNHTLETIQHQFRSLQQQYGTTTPVQRIITTEKGVAIDFESVALNLKSQSKELYTWGQSQAEDLKDVTDRLAYLNFVQGSLTSTLSTKLDSARGPLKALRDAEANLQPRRNIRAGIQNQINRLEHDTQHKNKDKQIADLREQLRKAESDDHQLELEVEILKRKAVRESEQIKWDAVREYGEKLVLLSQAASPIIAVLPSVPPTQAAPYTGAQTTGAVRASLQRALDNYKTGHINLPPQLAAADLSRSDTRSFGESHASELSSIHSDASATRVDTPTSALSKPLPSSPLHGSVSPSSTPINPDALNNSPAPIPAVSPSATAPPPVPESSTSPVPMPVPALPTVAETGVPVSAGPEGPGPASGSLHDIKGASPSAGPRTGGLPPNEVSAAPAYGQPSTVAAPVPKHETAEEEKRRLAAAYSQQSYAPPAGPPPQAGPSSNAPSQTHQYESAEDEKKRLEREERERLLRSGGGPQNPQAPPKDKDDELPPYQEPGFH</sequence>
<dbReference type="EMBL" id="NHYE01005667">
    <property type="protein sequence ID" value="PPQ64404.1"/>
    <property type="molecule type" value="Genomic_DNA"/>
</dbReference>
<dbReference type="InterPro" id="IPR028245">
    <property type="entry name" value="PIL1/LSP1"/>
</dbReference>
<feature type="compositionally biased region" description="Basic and acidic residues" evidence="2">
    <location>
        <begin position="458"/>
        <end position="469"/>
    </location>
</feature>
<dbReference type="Gene3D" id="1.20.1270.60">
    <property type="entry name" value="Arfaptin homology (AH) domain/BAR domain"/>
    <property type="match status" value="1"/>
</dbReference>
<feature type="compositionally biased region" description="Basic and acidic residues" evidence="2">
    <location>
        <begin position="507"/>
        <end position="521"/>
    </location>
</feature>
<gene>
    <name evidence="3" type="ORF">CVT26_002111</name>
</gene>
<feature type="region of interest" description="Disordered" evidence="2">
    <location>
        <begin position="26"/>
        <end position="56"/>
    </location>
</feature>
<feature type="compositionally biased region" description="Low complexity" evidence="2">
    <location>
        <begin position="335"/>
        <end position="352"/>
    </location>
</feature>
<keyword evidence="4" id="KW-1185">Reference proteome</keyword>
<evidence type="ECO:0000256" key="1">
    <source>
        <dbReference type="SAM" id="Coils"/>
    </source>
</evidence>
<dbReference type="AlphaFoldDB" id="A0A409VBN0"/>
<dbReference type="PANTHER" id="PTHR31962">
    <property type="entry name" value="SPHINGOLIPID LONG CHAIN BASE-RESPONSIVE PROTEIN PIL1"/>
    <property type="match status" value="1"/>
</dbReference>
<feature type="compositionally biased region" description="Polar residues" evidence="2">
    <location>
        <begin position="353"/>
        <end position="362"/>
    </location>
</feature>
<dbReference type="GO" id="GO:0006897">
    <property type="term" value="P:endocytosis"/>
    <property type="evidence" value="ECO:0007669"/>
    <property type="project" value="TreeGrafter"/>
</dbReference>
<dbReference type="Proteomes" id="UP000284706">
    <property type="component" value="Unassembled WGS sequence"/>
</dbReference>
<feature type="compositionally biased region" description="Pro residues" evidence="2">
    <location>
        <begin position="365"/>
        <end position="381"/>
    </location>
</feature>
<feature type="compositionally biased region" description="Polar residues" evidence="2">
    <location>
        <begin position="29"/>
        <end position="40"/>
    </location>
</feature>
<dbReference type="Pfam" id="PF13805">
    <property type="entry name" value="Pil1"/>
    <property type="match status" value="1"/>
</dbReference>
<comment type="caution">
    <text evidence="3">The sequence shown here is derived from an EMBL/GenBank/DDBJ whole genome shotgun (WGS) entry which is preliminary data.</text>
</comment>
<reference evidence="3 4" key="1">
    <citation type="journal article" date="2018" name="Evol. Lett.">
        <title>Horizontal gene cluster transfer increased hallucinogenic mushroom diversity.</title>
        <authorList>
            <person name="Reynolds H.T."/>
            <person name="Vijayakumar V."/>
            <person name="Gluck-Thaler E."/>
            <person name="Korotkin H.B."/>
            <person name="Matheny P.B."/>
            <person name="Slot J.C."/>
        </authorList>
    </citation>
    <scope>NUCLEOTIDE SEQUENCE [LARGE SCALE GENOMIC DNA]</scope>
    <source>
        <strain evidence="3 4">SRW20</strain>
    </source>
</reference>
<accession>A0A409VBN0</accession>
<dbReference type="PANTHER" id="PTHR31962:SF1">
    <property type="entry name" value="SPHINGOLIPID LONG CHAIN BASE-RESPONSIVE PROTEIN PIL1"/>
    <property type="match status" value="1"/>
</dbReference>
<feature type="region of interest" description="Disordered" evidence="2">
    <location>
        <begin position="301"/>
        <end position="550"/>
    </location>
</feature>
<feature type="compositionally biased region" description="Low complexity" evidence="2">
    <location>
        <begin position="41"/>
        <end position="56"/>
    </location>
</feature>
<dbReference type="STRING" id="231916.A0A409VBN0"/>
<feature type="compositionally biased region" description="Polar residues" evidence="2">
    <location>
        <begin position="314"/>
        <end position="334"/>
    </location>
</feature>
<feature type="compositionally biased region" description="Basic and acidic residues" evidence="2">
    <location>
        <begin position="301"/>
        <end position="313"/>
    </location>
</feature>
<dbReference type="InterPro" id="IPR027267">
    <property type="entry name" value="AH/BAR_dom_sf"/>
</dbReference>
<dbReference type="GO" id="GO:0036286">
    <property type="term" value="C:eisosome filament"/>
    <property type="evidence" value="ECO:0007669"/>
    <property type="project" value="TreeGrafter"/>
</dbReference>
<dbReference type="GO" id="GO:0008289">
    <property type="term" value="F:lipid binding"/>
    <property type="evidence" value="ECO:0007669"/>
    <property type="project" value="TreeGrafter"/>
</dbReference>
<name>A0A409VBN0_9AGAR</name>
<evidence type="ECO:0008006" key="5">
    <source>
        <dbReference type="Google" id="ProtNLM"/>
    </source>
</evidence>
<protein>
    <recommendedName>
        <fullName evidence="5">Sphingolipid long chain base-responsive protein LSP1</fullName>
    </recommendedName>
</protein>
<evidence type="ECO:0000313" key="4">
    <source>
        <dbReference type="Proteomes" id="UP000284706"/>
    </source>
</evidence>
<feature type="compositionally biased region" description="Low complexity" evidence="2">
    <location>
        <begin position="402"/>
        <end position="418"/>
    </location>
</feature>
<proteinExistence type="predicted"/>
<dbReference type="GO" id="GO:0070941">
    <property type="term" value="P:eisosome assembly"/>
    <property type="evidence" value="ECO:0007669"/>
    <property type="project" value="TreeGrafter"/>
</dbReference>
<dbReference type="OrthoDB" id="5599269at2759"/>
<feature type="coiled-coil region" evidence="1">
    <location>
        <begin position="185"/>
        <end position="219"/>
    </location>
</feature>
<organism evidence="3 4">
    <name type="scientific">Gymnopilus dilepis</name>
    <dbReference type="NCBI Taxonomy" id="231916"/>
    <lineage>
        <taxon>Eukaryota</taxon>
        <taxon>Fungi</taxon>
        <taxon>Dikarya</taxon>
        <taxon>Basidiomycota</taxon>
        <taxon>Agaricomycotina</taxon>
        <taxon>Agaricomycetes</taxon>
        <taxon>Agaricomycetidae</taxon>
        <taxon>Agaricales</taxon>
        <taxon>Agaricineae</taxon>
        <taxon>Hymenogastraceae</taxon>
        <taxon>Gymnopilus</taxon>
    </lineage>
</organism>
<dbReference type="InParanoid" id="A0A409VBN0"/>